<proteinExistence type="predicted"/>
<organism evidence="3">
    <name type="scientific">Capitella teleta</name>
    <name type="common">Polychaete worm</name>
    <dbReference type="NCBI Taxonomy" id="283909"/>
    <lineage>
        <taxon>Eukaryota</taxon>
        <taxon>Metazoa</taxon>
        <taxon>Spiralia</taxon>
        <taxon>Lophotrochozoa</taxon>
        <taxon>Annelida</taxon>
        <taxon>Polychaeta</taxon>
        <taxon>Sedentaria</taxon>
        <taxon>Scolecida</taxon>
        <taxon>Capitellidae</taxon>
        <taxon>Capitella</taxon>
    </lineage>
</organism>
<reference evidence="3 5" key="2">
    <citation type="journal article" date="2013" name="Nature">
        <title>Insights into bilaterian evolution from three spiralian genomes.</title>
        <authorList>
            <person name="Simakov O."/>
            <person name="Marletaz F."/>
            <person name="Cho S.J."/>
            <person name="Edsinger-Gonzales E."/>
            <person name="Havlak P."/>
            <person name="Hellsten U."/>
            <person name="Kuo D.H."/>
            <person name="Larsson T."/>
            <person name="Lv J."/>
            <person name="Arendt D."/>
            <person name="Savage R."/>
            <person name="Osoegawa K."/>
            <person name="de Jong P."/>
            <person name="Grimwood J."/>
            <person name="Chapman J.A."/>
            <person name="Shapiro H."/>
            <person name="Aerts A."/>
            <person name="Otillar R.P."/>
            <person name="Terry A.Y."/>
            <person name="Boore J.L."/>
            <person name="Grigoriev I.V."/>
            <person name="Lindberg D.R."/>
            <person name="Seaver E.C."/>
            <person name="Weisblat D.A."/>
            <person name="Putnam N.H."/>
            <person name="Rokhsar D.S."/>
        </authorList>
    </citation>
    <scope>NUCLEOTIDE SEQUENCE</scope>
    <source>
        <strain evidence="3 5">I ESC-2004</strain>
    </source>
</reference>
<feature type="compositionally biased region" description="Basic residues" evidence="1">
    <location>
        <begin position="42"/>
        <end position="52"/>
    </location>
</feature>
<feature type="region of interest" description="Disordered" evidence="1">
    <location>
        <begin position="41"/>
        <end position="82"/>
    </location>
</feature>
<evidence type="ECO:0000313" key="5">
    <source>
        <dbReference type="Proteomes" id="UP000014760"/>
    </source>
</evidence>
<feature type="compositionally biased region" description="Polar residues" evidence="1">
    <location>
        <begin position="60"/>
        <end position="81"/>
    </location>
</feature>
<dbReference type="HOGENOM" id="CLU_1919055_0_0_1"/>
<reference evidence="4" key="3">
    <citation type="submission" date="2015-06" db="UniProtKB">
        <authorList>
            <consortium name="EnsemblMetazoa"/>
        </authorList>
    </citation>
    <scope>IDENTIFICATION</scope>
</reference>
<dbReference type="EMBL" id="AMQN01002159">
    <property type="status" value="NOT_ANNOTATED_CDS"/>
    <property type="molecule type" value="Genomic_DNA"/>
</dbReference>
<dbReference type="EnsemblMetazoa" id="CapteT193399">
    <property type="protein sequence ID" value="CapteP193399"/>
    <property type="gene ID" value="CapteG193399"/>
</dbReference>
<sequence>MDLAVAPWGTAIAAGLSLGILMLIVLMKMFVCAYNCVCCHPQKPKTKSKRAQRKPEIEASNENTTEQTAGVSTNDRSSQTELELDKVVIETADASTSTRRFANWKTYPAGPRWIGTTKPPDEGREFGPSWPK</sequence>
<dbReference type="EMBL" id="KB308559">
    <property type="protein sequence ID" value="ELT97443.1"/>
    <property type="molecule type" value="Genomic_DNA"/>
</dbReference>
<keyword evidence="5" id="KW-1185">Reference proteome</keyword>
<keyword evidence="2" id="KW-1133">Transmembrane helix</keyword>
<name>R7TU62_CAPTE</name>
<evidence type="ECO:0000256" key="2">
    <source>
        <dbReference type="SAM" id="Phobius"/>
    </source>
</evidence>
<evidence type="ECO:0000313" key="4">
    <source>
        <dbReference type="EnsemblMetazoa" id="CapteP193399"/>
    </source>
</evidence>
<protein>
    <submittedName>
        <fullName evidence="3 4">Uncharacterized protein</fullName>
    </submittedName>
</protein>
<feature type="transmembrane region" description="Helical" evidence="2">
    <location>
        <begin position="12"/>
        <end position="37"/>
    </location>
</feature>
<evidence type="ECO:0000313" key="3">
    <source>
        <dbReference type="EMBL" id="ELT97443.1"/>
    </source>
</evidence>
<reference evidence="5" key="1">
    <citation type="submission" date="2012-12" db="EMBL/GenBank/DDBJ databases">
        <authorList>
            <person name="Hellsten U."/>
            <person name="Grimwood J."/>
            <person name="Chapman J.A."/>
            <person name="Shapiro H."/>
            <person name="Aerts A."/>
            <person name="Otillar R.P."/>
            <person name="Terry A.Y."/>
            <person name="Boore J.L."/>
            <person name="Simakov O."/>
            <person name="Marletaz F."/>
            <person name="Cho S.-J."/>
            <person name="Edsinger-Gonzales E."/>
            <person name="Havlak P."/>
            <person name="Kuo D.-H."/>
            <person name="Larsson T."/>
            <person name="Lv J."/>
            <person name="Arendt D."/>
            <person name="Savage R."/>
            <person name="Osoegawa K."/>
            <person name="de Jong P."/>
            <person name="Lindberg D.R."/>
            <person name="Seaver E.C."/>
            <person name="Weisblat D.A."/>
            <person name="Putnam N.H."/>
            <person name="Grigoriev I.V."/>
            <person name="Rokhsar D.S."/>
        </authorList>
    </citation>
    <scope>NUCLEOTIDE SEQUENCE</scope>
    <source>
        <strain evidence="5">I ESC-2004</strain>
    </source>
</reference>
<accession>R7TU62</accession>
<feature type="region of interest" description="Disordered" evidence="1">
    <location>
        <begin position="112"/>
        <end position="132"/>
    </location>
</feature>
<keyword evidence="2" id="KW-0812">Transmembrane</keyword>
<dbReference type="AlphaFoldDB" id="R7TU62"/>
<keyword evidence="2" id="KW-0472">Membrane</keyword>
<dbReference type="Proteomes" id="UP000014760">
    <property type="component" value="Unassembled WGS sequence"/>
</dbReference>
<evidence type="ECO:0000256" key="1">
    <source>
        <dbReference type="SAM" id="MobiDB-lite"/>
    </source>
</evidence>
<gene>
    <name evidence="3" type="ORF">CAPTEDRAFT_193399</name>
</gene>